<dbReference type="Pfam" id="PF13791">
    <property type="entry name" value="Sigma_reg_C"/>
    <property type="match status" value="1"/>
</dbReference>
<reference evidence="4 5" key="1">
    <citation type="submission" date="2018-03" db="EMBL/GenBank/DDBJ databases">
        <title>Genome sequence of Moorella humiferrea DSM 23265.</title>
        <authorList>
            <person name="Poehlein A."/>
            <person name="Daniel R."/>
        </authorList>
    </citation>
    <scope>NUCLEOTIDE SEQUENCE [LARGE SCALE GENOMIC DNA]</scope>
    <source>
        <strain evidence="4 5">DSM 23265</strain>
    </source>
</reference>
<keyword evidence="1" id="KW-1133">Transmembrane helix</keyword>
<feature type="domain" description="Sigma factor regulator C-terminal" evidence="2">
    <location>
        <begin position="166"/>
        <end position="310"/>
    </location>
</feature>
<keyword evidence="5" id="KW-1185">Reference proteome</keyword>
<dbReference type="InterPro" id="IPR025672">
    <property type="entry name" value="Sigma_reg_C_dom"/>
</dbReference>
<organism evidence="4 5">
    <name type="scientific">Neomoorella humiferrea</name>
    <dbReference type="NCBI Taxonomy" id="676965"/>
    <lineage>
        <taxon>Bacteria</taxon>
        <taxon>Bacillati</taxon>
        <taxon>Bacillota</taxon>
        <taxon>Clostridia</taxon>
        <taxon>Neomoorellales</taxon>
        <taxon>Neomoorellaceae</taxon>
        <taxon>Neomoorella</taxon>
    </lineage>
</organism>
<accession>A0A2T0AV88</accession>
<evidence type="ECO:0000313" key="4">
    <source>
        <dbReference type="EMBL" id="PRR74485.1"/>
    </source>
</evidence>
<evidence type="ECO:0000256" key="1">
    <source>
        <dbReference type="SAM" id="Phobius"/>
    </source>
</evidence>
<proteinExistence type="predicted"/>
<evidence type="ECO:0000313" key="5">
    <source>
        <dbReference type="Proteomes" id="UP000238415"/>
    </source>
</evidence>
<feature type="domain" description="Sigma factor regulator N-terminal" evidence="3">
    <location>
        <begin position="17"/>
        <end position="104"/>
    </location>
</feature>
<evidence type="ECO:0000259" key="2">
    <source>
        <dbReference type="Pfam" id="PF13791"/>
    </source>
</evidence>
<dbReference type="Pfam" id="PF13800">
    <property type="entry name" value="Sigma_reg_N"/>
    <property type="match status" value="1"/>
</dbReference>
<dbReference type="RefSeq" id="WP_106004812.1">
    <property type="nucleotide sequence ID" value="NZ_CP136419.1"/>
</dbReference>
<name>A0A2T0AV88_9FIRM</name>
<dbReference type="EMBL" id="PVXM01000008">
    <property type="protein sequence ID" value="PRR74485.1"/>
    <property type="molecule type" value="Genomic_DNA"/>
</dbReference>
<dbReference type="AlphaFoldDB" id="A0A2T0AV88"/>
<gene>
    <name evidence="4" type="primary">yhdL</name>
    <name evidence="4" type="ORF">MOHU_07980</name>
</gene>
<dbReference type="OrthoDB" id="1730160at2"/>
<feature type="transmembrane region" description="Helical" evidence="1">
    <location>
        <begin position="27"/>
        <end position="48"/>
    </location>
</feature>
<keyword evidence="1" id="KW-0472">Membrane</keyword>
<dbReference type="InterPro" id="IPR029101">
    <property type="entry name" value="Sigma_reg_N"/>
</dbReference>
<dbReference type="Proteomes" id="UP000238415">
    <property type="component" value="Unassembled WGS sequence"/>
</dbReference>
<sequence>MKKEGKEKEEVFFEEARFLRRVRWRSTLRSVLISLVVLVTVLSLFYIGTRYLLDLQGNRIGLYYPELVRYSTPNTVAIGGPWRDEGWLGRQKEYLLVRMVGDRPVYVGTATVEFQIWGGELIWDPDYTVVKAASGKDYFLPGMVPVLRFFHPAVKYEQLPREFDRLDSIPPGDTVEMALSFDRLLTKQEMEALLPAGVEPLWGAIAAHSNEEIAAASQKDPGIGSYLANRLVGIPLGGWLNGERQLTEAQFIDEIRRLSEVPSYSSATLKRTAAYLQQNGIRYYGLVVAGKPGDLNKLRQNPAITAAIIGGVTGEG</sequence>
<keyword evidence="1" id="KW-0812">Transmembrane</keyword>
<protein>
    <submittedName>
        <fullName evidence="4">Putative anti-sigma-M factor YhdL</fullName>
    </submittedName>
</protein>
<evidence type="ECO:0000259" key="3">
    <source>
        <dbReference type="Pfam" id="PF13800"/>
    </source>
</evidence>
<comment type="caution">
    <text evidence="4">The sequence shown here is derived from an EMBL/GenBank/DDBJ whole genome shotgun (WGS) entry which is preliminary data.</text>
</comment>